<name>A0AAV1WH18_LUPLU</name>
<dbReference type="PANTHER" id="PTHR37201">
    <property type="entry name" value="WD REPEAT PROTEIN"/>
    <property type="match status" value="1"/>
</dbReference>
<comment type="caution">
    <text evidence="1">The sequence shown here is derived from an EMBL/GenBank/DDBJ whole genome shotgun (WGS) entry which is preliminary data.</text>
</comment>
<dbReference type="Proteomes" id="UP001497480">
    <property type="component" value="Unassembled WGS sequence"/>
</dbReference>
<protein>
    <submittedName>
        <fullName evidence="1">Uncharacterized protein</fullName>
    </submittedName>
</protein>
<keyword evidence="2" id="KW-1185">Reference proteome</keyword>
<accession>A0AAV1WH18</accession>
<evidence type="ECO:0000313" key="1">
    <source>
        <dbReference type="EMBL" id="CAL0308600.1"/>
    </source>
</evidence>
<evidence type="ECO:0000313" key="2">
    <source>
        <dbReference type="Proteomes" id="UP001497480"/>
    </source>
</evidence>
<dbReference type="PANTHER" id="PTHR37201:SF1">
    <property type="entry name" value="WD REPEAT PROTEIN"/>
    <property type="match status" value="1"/>
</dbReference>
<reference evidence="1 2" key="1">
    <citation type="submission" date="2024-03" db="EMBL/GenBank/DDBJ databases">
        <authorList>
            <person name="Martinez-Hernandez J."/>
        </authorList>
    </citation>
    <scope>NUCLEOTIDE SEQUENCE [LARGE SCALE GENOMIC DNA]</scope>
</reference>
<gene>
    <name evidence="1" type="ORF">LLUT_LOCUS9660</name>
</gene>
<proteinExistence type="predicted"/>
<dbReference type="AlphaFoldDB" id="A0AAV1WH18"/>
<organism evidence="1 2">
    <name type="scientific">Lupinus luteus</name>
    <name type="common">European yellow lupine</name>
    <dbReference type="NCBI Taxonomy" id="3873"/>
    <lineage>
        <taxon>Eukaryota</taxon>
        <taxon>Viridiplantae</taxon>
        <taxon>Streptophyta</taxon>
        <taxon>Embryophyta</taxon>
        <taxon>Tracheophyta</taxon>
        <taxon>Spermatophyta</taxon>
        <taxon>Magnoliopsida</taxon>
        <taxon>eudicotyledons</taxon>
        <taxon>Gunneridae</taxon>
        <taxon>Pentapetalae</taxon>
        <taxon>rosids</taxon>
        <taxon>fabids</taxon>
        <taxon>Fabales</taxon>
        <taxon>Fabaceae</taxon>
        <taxon>Papilionoideae</taxon>
        <taxon>50 kb inversion clade</taxon>
        <taxon>genistoids sensu lato</taxon>
        <taxon>core genistoids</taxon>
        <taxon>Genisteae</taxon>
        <taxon>Lupinus</taxon>
    </lineage>
</organism>
<sequence>MAWQIAGTRYENSKLLKKSASTLLSNSNNDAAMKLEYYNCRTSGDKHIYPFNDHLVIYVRYLGPGVLVGQAWQEGKKLEQVPRKLCDDILMVKDYTLLQDQ</sequence>
<dbReference type="EMBL" id="CAXHTB010000006">
    <property type="protein sequence ID" value="CAL0308600.1"/>
    <property type="molecule type" value="Genomic_DNA"/>
</dbReference>